<evidence type="ECO:0000256" key="2">
    <source>
        <dbReference type="ARBA" id="ARBA00002692"/>
    </source>
</evidence>
<keyword evidence="7" id="KW-0413">Isomerase</keyword>
<dbReference type="CDD" id="cd02981">
    <property type="entry name" value="PDI_b_family"/>
    <property type="match status" value="1"/>
</dbReference>
<comment type="similarity">
    <text evidence="4">Belongs to the protein disulfide isomerase family.</text>
</comment>
<evidence type="ECO:0000256" key="7">
    <source>
        <dbReference type="ARBA" id="ARBA00023235"/>
    </source>
</evidence>
<dbReference type="GO" id="GO:0005788">
    <property type="term" value="C:endoplasmic reticulum lumen"/>
    <property type="evidence" value="ECO:0007669"/>
    <property type="project" value="UniProtKB-SubCell"/>
</dbReference>
<feature type="chain" id="PRO_5009445772" description="Protein disulfide-isomerase" evidence="10">
    <location>
        <begin position="18"/>
        <end position="488"/>
    </location>
</feature>
<dbReference type="AlphaFoldDB" id="A0A1E1KBD4"/>
<evidence type="ECO:0000313" key="12">
    <source>
        <dbReference type="EMBL" id="CZS93984.1"/>
    </source>
</evidence>
<dbReference type="STRING" id="914237.A0A1E1KBD4"/>
<accession>A0A1E1KBD4</accession>
<gene>
    <name evidence="12" type="ORF">RCO7_08103</name>
</gene>
<dbReference type="InterPro" id="IPR036249">
    <property type="entry name" value="Thioredoxin-like_sf"/>
</dbReference>
<evidence type="ECO:0000313" key="13">
    <source>
        <dbReference type="Proteomes" id="UP000178129"/>
    </source>
</evidence>
<organism evidence="12 13">
    <name type="scientific">Rhynchosporium graminicola</name>
    <dbReference type="NCBI Taxonomy" id="2792576"/>
    <lineage>
        <taxon>Eukaryota</taxon>
        <taxon>Fungi</taxon>
        <taxon>Dikarya</taxon>
        <taxon>Ascomycota</taxon>
        <taxon>Pezizomycotina</taxon>
        <taxon>Leotiomycetes</taxon>
        <taxon>Helotiales</taxon>
        <taxon>Ploettnerulaceae</taxon>
        <taxon>Rhynchosporium</taxon>
    </lineage>
</organism>
<comment type="subcellular location">
    <subcellularLocation>
        <location evidence="3">Endoplasmic reticulum lumen</location>
    </subcellularLocation>
</comment>
<dbReference type="InParanoid" id="A0A1E1KBD4"/>
<evidence type="ECO:0000256" key="6">
    <source>
        <dbReference type="ARBA" id="ARBA00022824"/>
    </source>
</evidence>
<dbReference type="CDD" id="cd02961">
    <property type="entry name" value="PDI_a_family"/>
    <property type="match status" value="1"/>
</dbReference>
<sequence>MFASVFTSGLLMSIAGAAITSIAKPSYEDFVSNGESSLVLFTADGCAACDTTVKELEQTQLDLGVIIGEVNCAEEPDICDENRIFTVPTLMLSVGDGTMVKYRDRLSSLSITPFMKRQSGQAVTEVAGLEGEDFQNPTSITVVALLEADDAVSRATFDTVATKLRAHYAFMVCTDRSTANLEGVNLPSIIVYKPFDERKVIHADIFSPKAIEDFLRKVTTPLIQEMDPEVYDSLIEVGKPVAFIFTNSLDDKYNLAEQLYPLANQTKDDLTFLSVNVNDYPKIGQSLGLGDKITRGFAIEDVRTTRAYPLLVDTLSLDAMKAFVQQFLSNSLSPVIKSDPVLKLSSQSSSLATLVGSNFEDYVMDRSKDILVEFCVPWYDYCSDLQKVMDSLGQKYAQFNLSNKVALATIDVSTNDVPVRITGYPTLILFRAGDNKAVHFDGTFFELLSEEQLASFISANSMNEVVIPLGEPEQSSILDDSPVGKDEL</sequence>
<comment type="function">
    <text evidence="2">Participates in the folding of proteins containing disulfide bonds, may be involved in glycosylation, prolyl hydroxylation and triglyceride transfer.</text>
</comment>
<comment type="caution">
    <text evidence="12">The sequence shown here is derived from an EMBL/GenBank/DDBJ whole genome shotgun (WGS) entry which is preliminary data.</text>
</comment>
<dbReference type="PANTHER" id="PTHR18929">
    <property type="entry name" value="PROTEIN DISULFIDE ISOMERASE"/>
    <property type="match status" value="1"/>
</dbReference>
<evidence type="ECO:0000256" key="9">
    <source>
        <dbReference type="ARBA" id="ARBA00039846"/>
    </source>
</evidence>
<dbReference type="PANTHER" id="PTHR18929:SF132">
    <property type="entry name" value="PROTEIN DISULFIDE-ISOMERASE A3"/>
    <property type="match status" value="1"/>
</dbReference>
<dbReference type="EC" id="5.3.4.1" evidence="5"/>
<evidence type="ECO:0000256" key="10">
    <source>
        <dbReference type="SAM" id="SignalP"/>
    </source>
</evidence>
<dbReference type="CDD" id="cd02982">
    <property type="entry name" value="PDI_b'_family"/>
    <property type="match status" value="1"/>
</dbReference>
<feature type="domain" description="Thioredoxin" evidence="11">
    <location>
        <begin position="21"/>
        <end position="114"/>
    </location>
</feature>
<dbReference type="Proteomes" id="UP000178129">
    <property type="component" value="Unassembled WGS sequence"/>
</dbReference>
<dbReference type="Pfam" id="PF13848">
    <property type="entry name" value="Thioredoxin_6"/>
    <property type="match status" value="1"/>
</dbReference>
<evidence type="ECO:0000256" key="5">
    <source>
        <dbReference type="ARBA" id="ARBA00012723"/>
    </source>
</evidence>
<dbReference type="InterPro" id="IPR013766">
    <property type="entry name" value="Thioredoxin_domain"/>
</dbReference>
<dbReference type="GO" id="GO:0003756">
    <property type="term" value="F:protein disulfide isomerase activity"/>
    <property type="evidence" value="ECO:0007669"/>
    <property type="project" value="UniProtKB-EC"/>
</dbReference>
<keyword evidence="6" id="KW-0256">Endoplasmic reticulum</keyword>
<dbReference type="GO" id="GO:0006457">
    <property type="term" value="P:protein folding"/>
    <property type="evidence" value="ECO:0007669"/>
    <property type="project" value="TreeGrafter"/>
</dbReference>
<evidence type="ECO:0000256" key="1">
    <source>
        <dbReference type="ARBA" id="ARBA00001182"/>
    </source>
</evidence>
<feature type="domain" description="Thioredoxin" evidence="11">
    <location>
        <begin position="352"/>
        <end position="443"/>
    </location>
</feature>
<proteinExistence type="inferred from homology"/>
<comment type="catalytic activity">
    <reaction evidence="1">
        <text>Catalyzes the rearrangement of -S-S- bonds in proteins.</text>
        <dbReference type="EC" id="5.3.4.1"/>
    </reaction>
</comment>
<dbReference type="Gene3D" id="3.40.30.10">
    <property type="entry name" value="Glutaredoxin"/>
    <property type="match status" value="4"/>
</dbReference>
<dbReference type="Pfam" id="PF00085">
    <property type="entry name" value="Thioredoxin"/>
    <property type="match status" value="2"/>
</dbReference>
<evidence type="ECO:0000256" key="4">
    <source>
        <dbReference type="ARBA" id="ARBA00006347"/>
    </source>
</evidence>
<reference evidence="13" key="1">
    <citation type="submission" date="2016-03" db="EMBL/GenBank/DDBJ databases">
        <authorList>
            <person name="Ploux O."/>
        </authorList>
    </citation>
    <scope>NUCLEOTIDE SEQUENCE [LARGE SCALE GENOMIC DNA]</scope>
    <source>
        <strain evidence="13">UK7</strain>
    </source>
</reference>
<feature type="signal peptide" evidence="10">
    <location>
        <begin position="1"/>
        <end position="17"/>
    </location>
</feature>
<protein>
    <recommendedName>
        <fullName evidence="9">Protein disulfide-isomerase</fullName>
        <ecNumber evidence="5">5.3.4.1</ecNumber>
    </recommendedName>
</protein>
<keyword evidence="13" id="KW-1185">Reference proteome</keyword>
<evidence type="ECO:0000256" key="8">
    <source>
        <dbReference type="ARBA" id="ARBA00023284"/>
    </source>
</evidence>
<keyword evidence="10" id="KW-0732">Signal</keyword>
<dbReference type="EMBL" id="FJUW01000007">
    <property type="protein sequence ID" value="CZS93984.1"/>
    <property type="molecule type" value="Genomic_DNA"/>
</dbReference>
<keyword evidence="8" id="KW-0676">Redox-active center</keyword>
<evidence type="ECO:0000256" key="3">
    <source>
        <dbReference type="ARBA" id="ARBA00004319"/>
    </source>
</evidence>
<name>A0A1E1KBD4_9HELO</name>
<dbReference type="GO" id="GO:0034976">
    <property type="term" value="P:response to endoplasmic reticulum stress"/>
    <property type="evidence" value="ECO:0007669"/>
    <property type="project" value="TreeGrafter"/>
</dbReference>
<evidence type="ECO:0000259" key="11">
    <source>
        <dbReference type="Pfam" id="PF00085"/>
    </source>
</evidence>
<dbReference type="SUPFAM" id="SSF52833">
    <property type="entry name" value="Thioredoxin-like"/>
    <property type="match status" value="4"/>
</dbReference>